<evidence type="ECO:0000313" key="3">
    <source>
        <dbReference type="Proteomes" id="UP000237839"/>
    </source>
</evidence>
<dbReference type="EMBL" id="PUGF01000021">
    <property type="protein sequence ID" value="PRC91601.1"/>
    <property type="molecule type" value="Genomic_DNA"/>
</dbReference>
<feature type="transmembrane region" description="Helical" evidence="1">
    <location>
        <begin position="103"/>
        <end position="120"/>
    </location>
</feature>
<dbReference type="InterPro" id="IPR011990">
    <property type="entry name" value="TPR-like_helical_dom_sf"/>
</dbReference>
<keyword evidence="1" id="KW-0472">Membrane</keyword>
<feature type="transmembrane region" description="Helical" evidence="1">
    <location>
        <begin position="54"/>
        <end position="72"/>
    </location>
</feature>
<evidence type="ECO:0008006" key="4">
    <source>
        <dbReference type="Google" id="ProtNLM"/>
    </source>
</evidence>
<comment type="caution">
    <text evidence="2">The sequence shown here is derived from an EMBL/GenBank/DDBJ whole genome shotgun (WGS) entry which is preliminary data.</text>
</comment>
<keyword evidence="1" id="KW-1133">Transmembrane helix</keyword>
<name>A0A2S9GV65_9BURK</name>
<feature type="transmembrane region" description="Helical" evidence="1">
    <location>
        <begin position="158"/>
        <end position="182"/>
    </location>
</feature>
<keyword evidence="3" id="KW-1185">Reference proteome</keyword>
<keyword evidence="1" id="KW-0812">Transmembrane</keyword>
<dbReference type="Proteomes" id="UP000237839">
    <property type="component" value="Unassembled WGS sequence"/>
</dbReference>
<proteinExistence type="predicted"/>
<feature type="transmembrane region" description="Helical" evidence="1">
    <location>
        <begin position="25"/>
        <end position="48"/>
    </location>
</feature>
<organism evidence="2 3">
    <name type="scientific">Solimicrobium silvestre</name>
    <dbReference type="NCBI Taxonomy" id="2099400"/>
    <lineage>
        <taxon>Bacteria</taxon>
        <taxon>Pseudomonadati</taxon>
        <taxon>Pseudomonadota</taxon>
        <taxon>Betaproteobacteria</taxon>
        <taxon>Burkholderiales</taxon>
        <taxon>Oxalobacteraceae</taxon>
        <taxon>Solimicrobium</taxon>
    </lineage>
</organism>
<dbReference type="AlphaFoldDB" id="A0A2S9GV65"/>
<reference evidence="2 3" key="1">
    <citation type="submission" date="2018-02" db="EMBL/GenBank/DDBJ databases">
        <title>Solimicrobium silvestre gen. nov., sp. nov., isolated from alpine forest soil.</title>
        <authorList>
            <person name="Margesin R."/>
            <person name="Albuquerque L."/>
            <person name="Zhang D.-C."/>
            <person name="Froufe H.J.C."/>
            <person name="Severino R."/>
            <person name="Roxo I."/>
            <person name="Egas C."/>
            <person name="Da Costa M.S."/>
        </authorList>
    </citation>
    <scope>NUCLEOTIDE SEQUENCE [LARGE SCALE GENOMIC DNA]</scope>
    <source>
        <strain evidence="2 3">S20-91</strain>
    </source>
</reference>
<dbReference type="RefSeq" id="WP_105533467.1">
    <property type="nucleotide sequence ID" value="NZ_PUGF01000021.1"/>
</dbReference>
<dbReference type="OrthoDB" id="8769854at2"/>
<dbReference type="Gene3D" id="1.25.40.10">
    <property type="entry name" value="Tetratricopeptide repeat domain"/>
    <property type="match status" value="1"/>
</dbReference>
<evidence type="ECO:0000313" key="2">
    <source>
        <dbReference type="EMBL" id="PRC91601.1"/>
    </source>
</evidence>
<sequence>MSTNQRFAPKTELTITPFWRRLPGFFIYPLKTASILRIAGYALVAALTAVLPKLLGGIVNLVLIVLFLKYVFVIMERTMNGQFESETSLDADEGDVKQVFRQYGLIIILAFQIGICAALGGRNGLFISLLMGGLMMPAAIMIIAVTHSLSQALNPLRILFYIKTIGIPYLALCFFLFSLMGSSAWLQSFLHAHVTSWMVQPLMNFVSFYFMLMMYHMMGYAIYQYHQKLGVDVEVGFEQAEANLAEKKGSDPALALLSTLIADGQEQAAIDLLREAIKARWENNELHERYQKLLMAHDPSAAQHHAREFIAKMVNEKRLFKALDLCEYHLKLDREFRLQDSYQIHVLATAAKLASRPKLALDLMRQFDRRYPTHPDIPAIYFLSAQLLSEHYRKNAEAQQILQAIQRKFPDHPLAGNARDYAVVLDKMAALG</sequence>
<accession>A0A2S9GV65</accession>
<protein>
    <recommendedName>
        <fullName evidence="4">Tetratricopeptide repeat</fullName>
    </recommendedName>
</protein>
<gene>
    <name evidence="2" type="ORF">S2091_3717</name>
</gene>
<feature type="transmembrane region" description="Helical" evidence="1">
    <location>
        <begin position="202"/>
        <end position="223"/>
    </location>
</feature>
<evidence type="ECO:0000256" key="1">
    <source>
        <dbReference type="SAM" id="Phobius"/>
    </source>
</evidence>
<feature type="transmembrane region" description="Helical" evidence="1">
    <location>
        <begin position="126"/>
        <end position="146"/>
    </location>
</feature>